<dbReference type="AlphaFoldDB" id="A0A1Q9EVI1"/>
<dbReference type="Proteomes" id="UP000186817">
    <property type="component" value="Unassembled WGS sequence"/>
</dbReference>
<accession>A0A1Q9EVI1</accession>
<evidence type="ECO:0000313" key="1">
    <source>
        <dbReference type="EMBL" id="OLQ11430.1"/>
    </source>
</evidence>
<gene>
    <name evidence="1" type="ORF">AK812_SmicGene4760</name>
</gene>
<name>A0A1Q9EVI1_SYMMI</name>
<sequence>MILASARRRCPDCNCVLEQAAVPTGPRRSRGAVRCQLIAEPTTLSALHVARWCKACARANFGCKTRFWCGFYETALPGKPGAYSKSIDVGFENDLYFMLNKSFGVAHTWLRRWRYRMYLHRASFQGEAVLLRLLDGNVQKKARQQLAQAWVREILWRRARECDTDLHKDLAGKLLCWPLEKLIHRDREDIVAIDGNCKLHRRTCGMPFAEVVPARDAPAPQAYAEIGSHRLKKAMLAGNLRVQFLKHSSNNTLRRELTATYVRGEPAEEMEWNAAASPSNHIPGILVIHTTSGSELLPDTQGFVIDLHELIGAESLSQRYHFAARLADRLPLLTTLVHDDACHLALMALDHRQSSVTAARLAEMSFIVDEFHAPGHTGGWCKDHCLPSIEANRAVLKNFPTDIAESVNSNFSPLGHTVHHMGQWFSQLALSEMVDVHNLVRLQSCRDRQRVASKKRQRPL</sequence>
<dbReference type="EMBL" id="LSRX01000059">
    <property type="protein sequence ID" value="OLQ11430.1"/>
    <property type="molecule type" value="Genomic_DNA"/>
</dbReference>
<proteinExistence type="predicted"/>
<reference evidence="1 2" key="1">
    <citation type="submission" date="2016-02" db="EMBL/GenBank/DDBJ databases">
        <title>Genome analysis of coral dinoflagellate symbionts highlights evolutionary adaptations to a symbiotic lifestyle.</title>
        <authorList>
            <person name="Aranda M."/>
            <person name="Li Y."/>
            <person name="Liew Y.J."/>
            <person name="Baumgarten S."/>
            <person name="Simakov O."/>
            <person name="Wilson M."/>
            <person name="Piel J."/>
            <person name="Ashoor H."/>
            <person name="Bougouffa S."/>
            <person name="Bajic V.B."/>
            <person name="Ryu T."/>
            <person name="Ravasi T."/>
            <person name="Bayer T."/>
            <person name="Micklem G."/>
            <person name="Kim H."/>
            <person name="Bhak J."/>
            <person name="Lajeunesse T.C."/>
            <person name="Voolstra C.R."/>
        </authorList>
    </citation>
    <scope>NUCLEOTIDE SEQUENCE [LARGE SCALE GENOMIC DNA]</scope>
    <source>
        <strain evidence="1 2">CCMP2467</strain>
    </source>
</reference>
<evidence type="ECO:0000313" key="2">
    <source>
        <dbReference type="Proteomes" id="UP000186817"/>
    </source>
</evidence>
<comment type="caution">
    <text evidence="1">The sequence shown here is derived from an EMBL/GenBank/DDBJ whole genome shotgun (WGS) entry which is preliminary data.</text>
</comment>
<protein>
    <submittedName>
        <fullName evidence="1">Uncharacterized protein</fullName>
    </submittedName>
</protein>
<keyword evidence="2" id="KW-1185">Reference proteome</keyword>
<dbReference type="OrthoDB" id="406755at2759"/>
<organism evidence="1 2">
    <name type="scientific">Symbiodinium microadriaticum</name>
    <name type="common">Dinoflagellate</name>
    <name type="synonym">Zooxanthella microadriatica</name>
    <dbReference type="NCBI Taxonomy" id="2951"/>
    <lineage>
        <taxon>Eukaryota</taxon>
        <taxon>Sar</taxon>
        <taxon>Alveolata</taxon>
        <taxon>Dinophyceae</taxon>
        <taxon>Suessiales</taxon>
        <taxon>Symbiodiniaceae</taxon>
        <taxon>Symbiodinium</taxon>
    </lineage>
</organism>